<evidence type="ECO:0000313" key="11">
    <source>
        <dbReference type="Proteomes" id="UP000009022"/>
    </source>
</evidence>
<keyword evidence="11" id="KW-1185">Reference proteome</keyword>
<feature type="transmembrane region" description="Helical" evidence="8">
    <location>
        <begin position="233"/>
        <end position="255"/>
    </location>
</feature>
<keyword evidence="6 8" id="KW-0472">Membrane</keyword>
<dbReference type="GO" id="GO:0009755">
    <property type="term" value="P:hormone-mediated signaling pathway"/>
    <property type="evidence" value="ECO:0000318"/>
    <property type="project" value="GO_Central"/>
</dbReference>
<feature type="transmembrane region" description="Helical" evidence="8">
    <location>
        <begin position="390"/>
        <end position="410"/>
    </location>
</feature>
<dbReference type="PROSITE" id="PS50262">
    <property type="entry name" value="G_PROTEIN_RECEP_F1_2"/>
    <property type="match status" value="1"/>
</dbReference>
<keyword evidence="7" id="KW-0297">G-protein coupled receptor</keyword>
<feature type="transmembrane region" description="Helical" evidence="8">
    <location>
        <begin position="282"/>
        <end position="308"/>
    </location>
</feature>
<dbReference type="AlphaFoldDB" id="B3S492"/>
<dbReference type="GO" id="GO:0008528">
    <property type="term" value="F:G protein-coupled peptide receptor activity"/>
    <property type="evidence" value="ECO:0000318"/>
    <property type="project" value="GO_Central"/>
</dbReference>
<feature type="domain" description="G-protein coupled receptors family 1 profile" evidence="9">
    <location>
        <begin position="98"/>
        <end position="404"/>
    </location>
</feature>
<dbReference type="PROSITE" id="PS00237">
    <property type="entry name" value="G_PROTEIN_RECEP_F1_1"/>
    <property type="match status" value="1"/>
</dbReference>
<dbReference type="EMBL" id="DS985249">
    <property type="protein sequence ID" value="EDV22416.1"/>
    <property type="molecule type" value="Genomic_DNA"/>
</dbReference>
<evidence type="ECO:0000256" key="6">
    <source>
        <dbReference type="ARBA" id="ARBA00023136"/>
    </source>
</evidence>
<dbReference type="Gene3D" id="1.20.1070.10">
    <property type="entry name" value="Rhodopsin 7-helix transmembrane proteins"/>
    <property type="match status" value="1"/>
</dbReference>
<dbReference type="GO" id="GO:0005886">
    <property type="term" value="C:plasma membrane"/>
    <property type="evidence" value="ECO:0000318"/>
    <property type="project" value="GO_Central"/>
</dbReference>
<evidence type="ECO:0000256" key="3">
    <source>
        <dbReference type="ARBA" id="ARBA00022692"/>
    </source>
</evidence>
<dbReference type="PANTHER" id="PTHR24372">
    <property type="entry name" value="GLYCOPROTEIN HORMONE RECEPTOR"/>
    <property type="match status" value="1"/>
</dbReference>
<dbReference type="SUPFAM" id="SSF81321">
    <property type="entry name" value="Family A G protein-coupled receptor-like"/>
    <property type="match status" value="1"/>
</dbReference>
<keyword evidence="7" id="KW-0807">Transducer</keyword>
<feature type="transmembrane region" description="Helical" evidence="8">
    <location>
        <begin position="64"/>
        <end position="85"/>
    </location>
</feature>
<dbReference type="HOGENOM" id="CLU_708504_0_0_1"/>
<dbReference type="GO" id="GO:0007189">
    <property type="term" value="P:adenylate cyclase-activating G protein-coupled receptor signaling pathway"/>
    <property type="evidence" value="ECO:0000318"/>
    <property type="project" value="GO_Central"/>
</dbReference>
<dbReference type="InterPro" id="IPR017452">
    <property type="entry name" value="GPCR_Rhodpsn_7TM"/>
</dbReference>
<dbReference type="PANTHER" id="PTHR24372:SF77">
    <property type="entry name" value="G-PROTEIN COUPLED RECEPTORS FAMILY 1 PROFILE DOMAIN-CONTAINING PROTEIN"/>
    <property type="match status" value="1"/>
</dbReference>
<evidence type="ECO:0000256" key="2">
    <source>
        <dbReference type="ARBA" id="ARBA00022614"/>
    </source>
</evidence>
<keyword evidence="5 8" id="KW-1133">Transmembrane helix</keyword>
<accession>B3S492</accession>
<name>B3S492_TRIAD</name>
<dbReference type="RefSeq" id="XP_002114960.1">
    <property type="nucleotide sequence ID" value="XM_002114924.1"/>
</dbReference>
<reference evidence="10 11" key="1">
    <citation type="journal article" date="2008" name="Nature">
        <title>The Trichoplax genome and the nature of placozoans.</title>
        <authorList>
            <person name="Srivastava M."/>
            <person name="Begovic E."/>
            <person name="Chapman J."/>
            <person name="Putnam N.H."/>
            <person name="Hellsten U."/>
            <person name="Kawashima T."/>
            <person name="Kuo A."/>
            <person name="Mitros T."/>
            <person name="Salamov A."/>
            <person name="Carpenter M.L."/>
            <person name="Signorovitch A.Y."/>
            <person name="Moreno M.A."/>
            <person name="Kamm K."/>
            <person name="Grimwood J."/>
            <person name="Schmutz J."/>
            <person name="Shapiro H."/>
            <person name="Grigoriev I.V."/>
            <person name="Buss L.W."/>
            <person name="Schierwater B."/>
            <person name="Dellaporta S.L."/>
            <person name="Rokhsar D.S."/>
        </authorList>
    </citation>
    <scope>NUCLEOTIDE SEQUENCE [LARGE SCALE GENOMIC DNA]</scope>
    <source>
        <strain evidence="10 11">Grell-BS-1999</strain>
    </source>
</reference>
<evidence type="ECO:0000256" key="5">
    <source>
        <dbReference type="ARBA" id="ARBA00022989"/>
    </source>
</evidence>
<evidence type="ECO:0000313" key="10">
    <source>
        <dbReference type="EMBL" id="EDV22416.1"/>
    </source>
</evidence>
<dbReference type="PRINTS" id="PR00237">
    <property type="entry name" value="GPCRRHODOPSN"/>
</dbReference>
<dbReference type="Pfam" id="PF00001">
    <property type="entry name" value="7tm_1"/>
    <property type="match status" value="1"/>
</dbReference>
<dbReference type="CTD" id="6756173"/>
<organism evidence="10 11">
    <name type="scientific">Trichoplax adhaerens</name>
    <name type="common">Trichoplax reptans</name>
    <dbReference type="NCBI Taxonomy" id="10228"/>
    <lineage>
        <taxon>Eukaryota</taxon>
        <taxon>Metazoa</taxon>
        <taxon>Placozoa</taxon>
        <taxon>Uniplacotomia</taxon>
        <taxon>Trichoplacea</taxon>
        <taxon>Trichoplacidae</taxon>
        <taxon>Trichoplax</taxon>
    </lineage>
</organism>
<keyword evidence="3 7" id="KW-0812">Transmembrane</keyword>
<keyword evidence="4" id="KW-0677">Repeat</keyword>
<feature type="transmembrane region" description="Helical" evidence="8">
    <location>
        <begin position="128"/>
        <end position="149"/>
    </location>
</feature>
<dbReference type="Proteomes" id="UP000009022">
    <property type="component" value="Unassembled WGS sequence"/>
</dbReference>
<evidence type="ECO:0000259" key="9">
    <source>
        <dbReference type="PROSITE" id="PS50262"/>
    </source>
</evidence>
<dbReference type="GeneID" id="6756173"/>
<comment type="subcellular location">
    <subcellularLocation>
        <location evidence="1">Membrane</location>
    </subcellularLocation>
</comment>
<protein>
    <recommendedName>
        <fullName evidence="9">G-protein coupled receptors family 1 profile domain-containing protein</fullName>
    </recommendedName>
</protein>
<evidence type="ECO:0000256" key="4">
    <source>
        <dbReference type="ARBA" id="ARBA00022737"/>
    </source>
</evidence>
<dbReference type="FunCoup" id="B3S492">
    <property type="interactions" value="136"/>
</dbReference>
<evidence type="ECO:0000256" key="1">
    <source>
        <dbReference type="ARBA" id="ARBA00004370"/>
    </source>
</evidence>
<evidence type="ECO:0000256" key="8">
    <source>
        <dbReference type="SAM" id="Phobius"/>
    </source>
</evidence>
<keyword evidence="2" id="KW-0433">Leucine-rich repeat</keyword>
<dbReference type="KEGG" id="tad:TRIADDRAFT_59001"/>
<keyword evidence="7" id="KW-0675">Receptor</keyword>
<dbReference type="InterPro" id="IPR000276">
    <property type="entry name" value="GPCR_Rhodpsn"/>
</dbReference>
<feature type="transmembrane region" description="Helical" evidence="8">
    <location>
        <begin position="342"/>
        <end position="370"/>
    </location>
</feature>
<dbReference type="InParanoid" id="B3S492"/>
<sequence>MHQQGESSVIISLRLKLEFFYSAVSKPSSVTIHGYPKIIGTILYDRFASIKIMLVFRQFILPQIMSWICGPLGIIANSYILYLTWQRLNIQQHPGVLLNIFSNGKYMRSNRTNQPYNLRRGHIAMGKVACLLFLNLSVSDMLASLYLTVLAGSDAYYRQIYVSRNITNLTHNIYPDVIDLFQWKLQPACYVLRFLTTTASIASVNIALIITIDRFILIIFPYQPDKRFTLKRASFAVVIIWIYSISCGILAILLAKFTVPHHNTFTTWYSSLCILDSLQNKYVIFMTAYIGISNVVIYSLICTIYMIIIAKTRSYRSTIAANRQQNNGTHQSQYRIHKLNNIYVGVVINGLIIITNITCWLPSAITTILYSVGYDKLSRENFAFRGIMTALLYSTNGLINPIIFLAMSTLMTRKRRSNRINNSKDNQL</sequence>
<dbReference type="PhylomeDB" id="B3S492"/>
<feature type="transmembrane region" description="Helical" evidence="8">
    <location>
        <begin position="190"/>
        <end position="212"/>
    </location>
</feature>
<proteinExistence type="inferred from homology"/>
<evidence type="ECO:0000256" key="7">
    <source>
        <dbReference type="RuleBase" id="RU000688"/>
    </source>
</evidence>
<comment type="similarity">
    <text evidence="7">Belongs to the G-protein coupled receptor 1 family.</text>
</comment>
<gene>
    <name evidence="10" type="ORF">TRIADDRAFT_59001</name>
</gene>